<sequence>MAQVAWTRGGEGDLLEVNDDLVRVRSSKAAAPGTPFEGTLTVGSRKPLKVKVARCRKEEGGTWFVIEGRLIDANRELRTELAALVGSQAP</sequence>
<comment type="caution">
    <text evidence="1">The sequence shown here is derived from an EMBL/GenBank/DDBJ whole genome shotgun (WGS) entry which is preliminary data.</text>
</comment>
<dbReference type="OrthoDB" id="5517595at2"/>
<dbReference type="Proteomes" id="UP000019678">
    <property type="component" value="Unassembled WGS sequence"/>
</dbReference>
<keyword evidence="2" id="KW-1185">Reference proteome</keyword>
<gene>
    <name evidence="1" type="ORF">CAP_5472</name>
</gene>
<evidence type="ECO:0000313" key="1">
    <source>
        <dbReference type="EMBL" id="EYF03488.1"/>
    </source>
</evidence>
<accession>A0A017T2M9</accession>
<protein>
    <recommendedName>
        <fullName evidence="3">PilZ domain-containing protein</fullName>
    </recommendedName>
</protein>
<dbReference type="EMBL" id="ASRX01000045">
    <property type="protein sequence ID" value="EYF03488.1"/>
    <property type="molecule type" value="Genomic_DNA"/>
</dbReference>
<name>A0A017T2M9_9BACT</name>
<organism evidence="1 2">
    <name type="scientific">Chondromyces apiculatus DSM 436</name>
    <dbReference type="NCBI Taxonomy" id="1192034"/>
    <lineage>
        <taxon>Bacteria</taxon>
        <taxon>Pseudomonadati</taxon>
        <taxon>Myxococcota</taxon>
        <taxon>Polyangia</taxon>
        <taxon>Polyangiales</taxon>
        <taxon>Polyangiaceae</taxon>
        <taxon>Chondromyces</taxon>
    </lineage>
</organism>
<evidence type="ECO:0008006" key="3">
    <source>
        <dbReference type="Google" id="ProtNLM"/>
    </source>
</evidence>
<dbReference type="AlphaFoldDB" id="A0A017T2M9"/>
<dbReference type="RefSeq" id="WP_044245873.1">
    <property type="nucleotide sequence ID" value="NZ_ASRX01000045.1"/>
</dbReference>
<proteinExistence type="predicted"/>
<reference evidence="1 2" key="1">
    <citation type="submission" date="2013-05" db="EMBL/GenBank/DDBJ databases">
        <title>Genome assembly of Chondromyces apiculatus DSM 436.</title>
        <authorList>
            <person name="Sharma G."/>
            <person name="Khatri I."/>
            <person name="Kaur C."/>
            <person name="Mayilraj S."/>
            <person name="Subramanian S."/>
        </authorList>
    </citation>
    <scope>NUCLEOTIDE SEQUENCE [LARGE SCALE GENOMIC DNA]</scope>
    <source>
        <strain evidence="1 2">DSM 436</strain>
    </source>
</reference>
<evidence type="ECO:0000313" key="2">
    <source>
        <dbReference type="Proteomes" id="UP000019678"/>
    </source>
</evidence>
<dbReference type="STRING" id="1192034.CAP_5472"/>